<protein>
    <recommendedName>
        <fullName evidence="6">Cystatin domain-containing protein</fullName>
    </recommendedName>
</protein>
<evidence type="ECO:0000313" key="8">
    <source>
        <dbReference type="Proteomes" id="UP001196413"/>
    </source>
</evidence>
<feature type="domain" description="Cystatin" evidence="6">
    <location>
        <begin position="19"/>
        <end position="135"/>
    </location>
</feature>
<name>A0AAD5MNN9_PARTN</name>
<feature type="signal peptide" evidence="5">
    <location>
        <begin position="1"/>
        <end position="17"/>
    </location>
</feature>
<accession>A0AAD5MNN9</accession>
<dbReference type="EMBL" id="JAHQIW010000313">
    <property type="protein sequence ID" value="KAJ1347444.1"/>
    <property type="molecule type" value="Genomic_DNA"/>
</dbReference>
<dbReference type="AlphaFoldDB" id="A0AAD5MNN9"/>
<dbReference type="GO" id="GO:0005615">
    <property type="term" value="C:extracellular space"/>
    <property type="evidence" value="ECO:0007669"/>
    <property type="project" value="TreeGrafter"/>
</dbReference>
<evidence type="ECO:0000256" key="1">
    <source>
        <dbReference type="ARBA" id="ARBA00009403"/>
    </source>
</evidence>
<evidence type="ECO:0000259" key="6">
    <source>
        <dbReference type="SMART" id="SM00043"/>
    </source>
</evidence>
<reference evidence="7" key="1">
    <citation type="submission" date="2021-06" db="EMBL/GenBank/DDBJ databases">
        <title>Parelaphostrongylus tenuis whole genome reference sequence.</title>
        <authorList>
            <person name="Garwood T.J."/>
            <person name="Larsen P.A."/>
            <person name="Fountain-Jones N.M."/>
            <person name="Garbe J.R."/>
            <person name="Macchietto M.G."/>
            <person name="Kania S.A."/>
            <person name="Gerhold R.W."/>
            <person name="Richards J.E."/>
            <person name="Wolf T.M."/>
        </authorList>
    </citation>
    <scope>NUCLEOTIDE SEQUENCE</scope>
    <source>
        <strain evidence="7">MNPRO001-30</strain>
        <tissue evidence="7">Meninges</tissue>
    </source>
</reference>
<feature type="chain" id="PRO_5042207837" description="Cystatin domain-containing protein" evidence="5">
    <location>
        <begin position="18"/>
        <end position="163"/>
    </location>
</feature>
<dbReference type="CDD" id="cd00042">
    <property type="entry name" value="CY"/>
    <property type="match status" value="1"/>
</dbReference>
<proteinExistence type="inferred from homology"/>
<dbReference type="GO" id="GO:0004869">
    <property type="term" value="F:cysteine-type endopeptidase inhibitor activity"/>
    <property type="evidence" value="ECO:0007669"/>
    <property type="project" value="UniProtKB-KW"/>
</dbReference>
<keyword evidence="3" id="KW-0789">Thiol protease inhibitor</keyword>
<dbReference type="SMART" id="SM00043">
    <property type="entry name" value="CY"/>
    <property type="match status" value="1"/>
</dbReference>
<dbReference type="Proteomes" id="UP001196413">
    <property type="component" value="Unassembled WGS sequence"/>
</dbReference>
<keyword evidence="2" id="KW-0646">Protease inhibitor</keyword>
<feature type="compositionally biased region" description="Polar residues" evidence="4">
    <location>
        <begin position="143"/>
        <end position="155"/>
    </location>
</feature>
<feature type="region of interest" description="Disordered" evidence="4">
    <location>
        <begin position="142"/>
        <end position="163"/>
    </location>
</feature>
<dbReference type="GO" id="GO:0031982">
    <property type="term" value="C:vesicle"/>
    <property type="evidence" value="ECO:0007669"/>
    <property type="project" value="TreeGrafter"/>
</dbReference>
<evidence type="ECO:0000313" key="7">
    <source>
        <dbReference type="EMBL" id="KAJ1347444.1"/>
    </source>
</evidence>
<dbReference type="Gene3D" id="3.10.450.10">
    <property type="match status" value="1"/>
</dbReference>
<dbReference type="SUPFAM" id="SSF54403">
    <property type="entry name" value="Cystatin/monellin"/>
    <property type="match status" value="1"/>
</dbReference>
<keyword evidence="5" id="KW-0732">Signal</keyword>
<comment type="caution">
    <text evidence="7">The sequence shown here is derived from an EMBL/GenBank/DDBJ whole genome shotgun (WGS) entry which is preliminary data.</text>
</comment>
<dbReference type="Pfam" id="PF00031">
    <property type="entry name" value="Cystatin"/>
    <property type="match status" value="1"/>
</dbReference>
<dbReference type="GO" id="GO:0005737">
    <property type="term" value="C:cytoplasm"/>
    <property type="evidence" value="ECO:0007669"/>
    <property type="project" value="TreeGrafter"/>
</dbReference>
<evidence type="ECO:0000256" key="4">
    <source>
        <dbReference type="SAM" id="MobiDB-lite"/>
    </source>
</evidence>
<organism evidence="7 8">
    <name type="scientific">Parelaphostrongylus tenuis</name>
    <name type="common">Meningeal worm</name>
    <dbReference type="NCBI Taxonomy" id="148309"/>
    <lineage>
        <taxon>Eukaryota</taxon>
        <taxon>Metazoa</taxon>
        <taxon>Ecdysozoa</taxon>
        <taxon>Nematoda</taxon>
        <taxon>Chromadorea</taxon>
        <taxon>Rhabditida</taxon>
        <taxon>Rhabditina</taxon>
        <taxon>Rhabditomorpha</taxon>
        <taxon>Strongyloidea</taxon>
        <taxon>Metastrongylidae</taxon>
        <taxon>Parelaphostrongylus</taxon>
    </lineage>
</organism>
<evidence type="ECO:0000256" key="2">
    <source>
        <dbReference type="ARBA" id="ARBA00022690"/>
    </source>
</evidence>
<dbReference type="PANTHER" id="PTHR46186">
    <property type="entry name" value="CYSTATIN"/>
    <property type="match status" value="1"/>
</dbReference>
<dbReference type="InterPro" id="IPR046350">
    <property type="entry name" value="Cystatin_sf"/>
</dbReference>
<comment type="similarity">
    <text evidence="1">Belongs to the cystatin family.</text>
</comment>
<dbReference type="PANTHER" id="PTHR46186:SF2">
    <property type="entry name" value="CYSTATIN"/>
    <property type="match status" value="1"/>
</dbReference>
<sequence>MSSVLITLFVLFGFATSMGLLGGLTDGDVSDPKFMELAWKAVINVNADLASGGVYYMVPIKVLRAQTQLVAGVRYVLEVLYGESACKKEVIAANESELKQCELKKYGKRVIYKVETVEQPWNSHDEIRVMKIRDVSAYESQRRPNQWLSPHQGITPTPRPKSA</sequence>
<dbReference type="InterPro" id="IPR000010">
    <property type="entry name" value="Cystatin_dom"/>
</dbReference>
<keyword evidence="8" id="KW-1185">Reference proteome</keyword>
<evidence type="ECO:0000256" key="3">
    <source>
        <dbReference type="ARBA" id="ARBA00022704"/>
    </source>
</evidence>
<evidence type="ECO:0000256" key="5">
    <source>
        <dbReference type="SAM" id="SignalP"/>
    </source>
</evidence>
<gene>
    <name evidence="7" type="ORF">KIN20_002497</name>
</gene>